<evidence type="ECO:0000313" key="2">
    <source>
        <dbReference type="Proteomes" id="UP000006906"/>
    </source>
</evidence>
<dbReference type="HOGENOM" id="CLU_2253939_0_0_1"/>
<name>A8INV0_CHLRE</name>
<organism evidence="1 2">
    <name type="scientific">Chlamydomonas reinhardtii</name>
    <name type="common">Chlamydomonas smithii</name>
    <dbReference type="NCBI Taxonomy" id="3055"/>
    <lineage>
        <taxon>Eukaryota</taxon>
        <taxon>Viridiplantae</taxon>
        <taxon>Chlorophyta</taxon>
        <taxon>core chlorophytes</taxon>
        <taxon>Chlorophyceae</taxon>
        <taxon>CS clade</taxon>
        <taxon>Chlamydomonadales</taxon>
        <taxon>Chlamydomonadaceae</taxon>
        <taxon>Chlamydomonas</taxon>
    </lineage>
</organism>
<gene>
    <name evidence="1" type="ORF">CHLRE_06g300139v5</name>
</gene>
<sequence length="104" mass="11046">MALVGLRAALESLLGPARAGRFTDADLRLLLEGGYATLDDLKDASYTGLQQAGLKPARADQIIHAQGELLLYAVGHTELVPRVGGMLPCGCRDARSFRGVHGLF</sequence>
<proteinExistence type="predicted"/>
<dbReference type="Gramene" id="PNW82931">
    <property type="protein sequence ID" value="PNW82931"/>
    <property type="gene ID" value="CHLRE_06g300139v5"/>
</dbReference>
<dbReference type="AlphaFoldDB" id="A8INV0"/>
<dbReference type="GeneID" id="5716987"/>
<dbReference type="Proteomes" id="UP000006906">
    <property type="component" value="Chromosome 6"/>
</dbReference>
<dbReference type="RefSeq" id="XP_001691286.1">
    <property type="nucleotide sequence ID" value="XM_001691234.2"/>
</dbReference>
<accession>A8INV0</accession>
<dbReference type="EMBL" id="CM008967">
    <property type="protein sequence ID" value="PNW82931.1"/>
    <property type="molecule type" value="Genomic_DNA"/>
</dbReference>
<dbReference type="PaxDb" id="3055-EDP05019"/>
<reference evidence="1 2" key="1">
    <citation type="journal article" date="2007" name="Science">
        <title>The Chlamydomonas genome reveals the evolution of key animal and plant functions.</title>
        <authorList>
            <person name="Merchant S.S."/>
            <person name="Prochnik S.E."/>
            <person name="Vallon O."/>
            <person name="Harris E.H."/>
            <person name="Karpowicz S.J."/>
            <person name="Witman G.B."/>
            <person name="Terry A."/>
            <person name="Salamov A."/>
            <person name="Fritz-Laylin L.K."/>
            <person name="Marechal-Drouard L."/>
            <person name="Marshall W.F."/>
            <person name="Qu L.H."/>
            <person name="Nelson D.R."/>
            <person name="Sanderfoot A.A."/>
            <person name="Spalding M.H."/>
            <person name="Kapitonov V.V."/>
            <person name="Ren Q."/>
            <person name="Ferris P."/>
            <person name="Lindquist E."/>
            <person name="Shapiro H."/>
            <person name="Lucas S.M."/>
            <person name="Grimwood J."/>
            <person name="Schmutz J."/>
            <person name="Cardol P."/>
            <person name="Cerutti H."/>
            <person name="Chanfreau G."/>
            <person name="Chen C.L."/>
            <person name="Cognat V."/>
            <person name="Croft M.T."/>
            <person name="Dent R."/>
            <person name="Dutcher S."/>
            <person name="Fernandez E."/>
            <person name="Fukuzawa H."/>
            <person name="Gonzalez-Ballester D."/>
            <person name="Gonzalez-Halphen D."/>
            <person name="Hallmann A."/>
            <person name="Hanikenne M."/>
            <person name="Hippler M."/>
            <person name="Inwood W."/>
            <person name="Jabbari K."/>
            <person name="Kalanon M."/>
            <person name="Kuras R."/>
            <person name="Lefebvre P.A."/>
            <person name="Lemaire S.D."/>
            <person name="Lobanov A.V."/>
            <person name="Lohr M."/>
            <person name="Manuell A."/>
            <person name="Meier I."/>
            <person name="Mets L."/>
            <person name="Mittag M."/>
            <person name="Mittelmeier T."/>
            <person name="Moroney J.V."/>
            <person name="Moseley J."/>
            <person name="Napoli C."/>
            <person name="Nedelcu A.M."/>
            <person name="Niyogi K."/>
            <person name="Novoselov S.V."/>
            <person name="Paulsen I.T."/>
            <person name="Pazour G."/>
            <person name="Purton S."/>
            <person name="Ral J.P."/>
            <person name="Riano-Pachon D.M."/>
            <person name="Riekhof W."/>
            <person name="Rymarquis L."/>
            <person name="Schroda M."/>
            <person name="Stern D."/>
            <person name="Umen J."/>
            <person name="Willows R."/>
            <person name="Wilson N."/>
            <person name="Zimmer S.L."/>
            <person name="Allmer J."/>
            <person name="Balk J."/>
            <person name="Bisova K."/>
            <person name="Chen C.J."/>
            <person name="Elias M."/>
            <person name="Gendler K."/>
            <person name="Hauser C."/>
            <person name="Lamb M.R."/>
            <person name="Ledford H."/>
            <person name="Long J.C."/>
            <person name="Minagawa J."/>
            <person name="Page M.D."/>
            <person name="Pan J."/>
            <person name="Pootakham W."/>
            <person name="Roje S."/>
            <person name="Rose A."/>
            <person name="Stahlberg E."/>
            <person name="Terauchi A.M."/>
            <person name="Yang P."/>
            <person name="Ball S."/>
            <person name="Bowler C."/>
            <person name="Dieckmann C.L."/>
            <person name="Gladyshev V.N."/>
            <person name="Green P."/>
            <person name="Jorgensen R."/>
            <person name="Mayfield S."/>
            <person name="Mueller-Roeber B."/>
            <person name="Rajamani S."/>
            <person name="Sayre R.T."/>
            <person name="Brokstein P."/>
            <person name="Dubchak I."/>
            <person name="Goodstein D."/>
            <person name="Hornick L."/>
            <person name="Huang Y.W."/>
            <person name="Jhaveri J."/>
            <person name="Luo Y."/>
            <person name="Martinez D."/>
            <person name="Ngau W.C."/>
            <person name="Otillar B."/>
            <person name="Poliakov A."/>
            <person name="Porter A."/>
            <person name="Szajkowski L."/>
            <person name="Werner G."/>
            <person name="Zhou K."/>
            <person name="Grigoriev I.V."/>
            <person name="Rokhsar D.S."/>
            <person name="Grossman A.R."/>
        </authorList>
    </citation>
    <scope>NUCLEOTIDE SEQUENCE [LARGE SCALE GENOMIC DNA]</scope>
    <source>
        <strain evidence="2">CC-503</strain>
    </source>
</reference>
<protein>
    <submittedName>
        <fullName evidence="1">Uncharacterized protein</fullName>
    </submittedName>
</protein>
<keyword evidence="2" id="KW-1185">Reference proteome</keyword>
<evidence type="ECO:0000313" key="1">
    <source>
        <dbReference type="EMBL" id="PNW82931.1"/>
    </source>
</evidence>
<dbReference type="ExpressionAtlas" id="A8INV0">
    <property type="expression patterns" value="baseline"/>
</dbReference>